<sequence length="99" mass="10449">MTAPFDWAGLAAKVHDLVVSRGNVVTAGELIRTRIEAAFVPVQSYTSLVAESDQAAARAEAAEALAGRYAVALIEIANMPFPGAPDIRMRRIARQALGG</sequence>
<organism evidence="1">
    <name type="scientific">uncultured Caudovirales phage</name>
    <dbReference type="NCBI Taxonomy" id="2100421"/>
    <lineage>
        <taxon>Viruses</taxon>
        <taxon>Duplodnaviria</taxon>
        <taxon>Heunggongvirae</taxon>
        <taxon>Uroviricota</taxon>
        <taxon>Caudoviricetes</taxon>
        <taxon>Peduoviridae</taxon>
        <taxon>Maltschvirus</taxon>
        <taxon>Maltschvirus maltsch</taxon>
    </lineage>
</organism>
<dbReference type="EMBL" id="LR796135">
    <property type="protein sequence ID" value="CAB4120781.1"/>
    <property type="molecule type" value="Genomic_DNA"/>
</dbReference>
<evidence type="ECO:0000313" key="1">
    <source>
        <dbReference type="EMBL" id="CAB4120781.1"/>
    </source>
</evidence>
<proteinExistence type="predicted"/>
<reference evidence="1" key="1">
    <citation type="submission" date="2020-04" db="EMBL/GenBank/DDBJ databases">
        <authorList>
            <person name="Chiriac C."/>
            <person name="Salcher M."/>
            <person name="Ghai R."/>
            <person name="Kavagutti S V."/>
        </authorList>
    </citation>
    <scope>NUCLEOTIDE SEQUENCE</scope>
</reference>
<protein>
    <submittedName>
        <fullName evidence="1">Uncharacterized protein</fullName>
    </submittedName>
</protein>
<gene>
    <name evidence="1" type="ORF">UFOVP5_18</name>
</gene>
<accession>A0A6J5KH35</accession>
<name>A0A6J5KH35_9CAUD</name>